<feature type="transmembrane region" description="Helical" evidence="7">
    <location>
        <begin position="161"/>
        <end position="183"/>
    </location>
</feature>
<protein>
    <recommendedName>
        <fullName evidence="2">Transmembrane protein 107</fullName>
    </recommendedName>
</protein>
<proteinExistence type="predicted"/>
<evidence type="ECO:0000256" key="3">
    <source>
        <dbReference type="ARBA" id="ARBA00022692"/>
    </source>
</evidence>
<keyword evidence="5 7" id="KW-1133">Transmembrane helix</keyword>
<feature type="transmembrane region" description="Helical" evidence="7">
    <location>
        <begin position="106"/>
        <end position="125"/>
    </location>
</feature>
<dbReference type="PANTHER" id="PTHR34341:SF1">
    <property type="entry name" value="TRANSMEMBRANE PROTEIN 107"/>
    <property type="match status" value="1"/>
</dbReference>
<keyword evidence="4" id="KW-0970">Cilium biogenesis/degradation</keyword>
<evidence type="ECO:0000256" key="6">
    <source>
        <dbReference type="ARBA" id="ARBA00023136"/>
    </source>
</evidence>
<evidence type="ECO:0000256" key="5">
    <source>
        <dbReference type="ARBA" id="ARBA00022989"/>
    </source>
</evidence>
<accession>A0A0M3IDH3</accession>
<organism evidence="8 9">
    <name type="scientific">Ascaris lumbricoides</name>
    <name type="common">Giant roundworm</name>
    <dbReference type="NCBI Taxonomy" id="6252"/>
    <lineage>
        <taxon>Eukaryota</taxon>
        <taxon>Metazoa</taxon>
        <taxon>Ecdysozoa</taxon>
        <taxon>Nematoda</taxon>
        <taxon>Chromadorea</taxon>
        <taxon>Rhabditida</taxon>
        <taxon>Spirurina</taxon>
        <taxon>Ascaridomorpha</taxon>
        <taxon>Ascaridoidea</taxon>
        <taxon>Ascarididae</taxon>
        <taxon>Ascaris</taxon>
    </lineage>
</organism>
<dbReference type="GO" id="GO:1904491">
    <property type="term" value="P:protein localization to ciliary transition zone"/>
    <property type="evidence" value="ECO:0007669"/>
    <property type="project" value="TreeGrafter"/>
</dbReference>
<evidence type="ECO:0000313" key="8">
    <source>
        <dbReference type="Proteomes" id="UP000036681"/>
    </source>
</evidence>
<dbReference type="GO" id="GO:0016020">
    <property type="term" value="C:membrane"/>
    <property type="evidence" value="ECO:0007669"/>
    <property type="project" value="UniProtKB-SubCell"/>
</dbReference>
<dbReference type="GO" id="GO:1905515">
    <property type="term" value="P:non-motile cilium assembly"/>
    <property type="evidence" value="ECO:0007669"/>
    <property type="project" value="TreeGrafter"/>
</dbReference>
<keyword evidence="6 7" id="KW-0472">Membrane</keyword>
<dbReference type="GO" id="GO:0036038">
    <property type="term" value="C:MKS complex"/>
    <property type="evidence" value="ECO:0007669"/>
    <property type="project" value="TreeGrafter"/>
</dbReference>
<keyword evidence="8" id="KW-1185">Reference proteome</keyword>
<dbReference type="InterPro" id="IPR029248">
    <property type="entry name" value="TMEM107"/>
</dbReference>
<evidence type="ECO:0000256" key="2">
    <source>
        <dbReference type="ARBA" id="ARBA00015652"/>
    </source>
</evidence>
<reference evidence="9" key="1">
    <citation type="submission" date="2017-02" db="UniProtKB">
        <authorList>
            <consortium name="WormBaseParasite"/>
        </authorList>
    </citation>
    <scope>IDENTIFICATION</scope>
</reference>
<dbReference type="AlphaFoldDB" id="A0A0M3IDH3"/>
<name>A0A0M3IDH3_ASCLU</name>
<feature type="transmembrane region" description="Helical" evidence="7">
    <location>
        <begin position="62"/>
        <end position="81"/>
    </location>
</feature>
<dbReference type="Proteomes" id="UP000036681">
    <property type="component" value="Unplaced"/>
</dbReference>
<dbReference type="WBParaSite" id="ALUE_0001607501-mRNA-1">
    <property type="protein sequence ID" value="ALUE_0001607501-mRNA-1"/>
    <property type="gene ID" value="ALUE_0001607501"/>
</dbReference>
<evidence type="ECO:0000313" key="9">
    <source>
        <dbReference type="WBParaSite" id="ALUE_0001607501-mRNA-1"/>
    </source>
</evidence>
<evidence type="ECO:0000256" key="4">
    <source>
        <dbReference type="ARBA" id="ARBA00022794"/>
    </source>
</evidence>
<evidence type="ECO:0000256" key="7">
    <source>
        <dbReference type="SAM" id="Phobius"/>
    </source>
</evidence>
<dbReference type="Pfam" id="PF14995">
    <property type="entry name" value="TMEM107"/>
    <property type="match status" value="1"/>
</dbReference>
<comment type="subcellular location">
    <subcellularLocation>
        <location evidence="1">Membrane</location>
        <topology evidence="1">Multi-pass membrane protein</topology>
    </subcellularLocation>
</comment>
<dbReference type="PANTHER" id="PTHR34341">
    <property type="entry name" value="TRANSMEMBRANE PROTEIN 107"/>
    <property type="match status" value="1"/>
</dbReference>
<sequence>LISPYFSQYKIKQWSGTTQRGRNARDISGLHGNATRLGCTQNASSQPLYDYSSTDAIFMDCLSAYFISLTAHGVLLMLALWDTPENVLSTLPFDGWSQREYRDVEASLIVSLSLGVAFCVIEVLLLATQVPPPGRSLSALSLHFFGSLCIFKFVIDSHPVGHFWIALVLFSLPPLIIQVSLFLSSFRLSRFC</sequence>
<keyword evidence="3 7" id="KW-0812">Transmembrane</keyword>
<evidence type="ECO:0000256" key="1">
    <source>
        <dbReference type="ARBA" id="ARBA00004141"/>
    </source>
</evidence>